<dbReference type="RefSeq" id="WP_149402341.1">
    <property type="nucleotide sequence ID" value="NZ_BIXY01000042.1"/>
</dbReference>
<dbReference type="NCBIfam" id="TIGR04075">
    <property type="entry name" value="bacter_Pnkp"/>
    <property type="match status" value="1"/>
</dbReference>
<dbReference type="EMBL" id="BIXY01000042">
    <property type="protein sequence ID" value="GCF09399.1"/>
    <property type="molecule type" value="Genomic_DNA"/>
</dbReference>
<dbReference type="AlphaFoldDB" id="A0A5A5TEG0"/>
<dbReference type="GO" id="GO:0016791">
    <property type="term" value="F:phosphatase activity"/>
    <property type="evidence" value="ECO:0007669"/>
    <property type="project" value="TreeGrafter"/>
</dbReference>
<dbReference type="InterPro" id="IPR024028">
    <property type="entry name" value="PNKP_bac"/>
</dbReference>
<dbReference type="InterPro" id="IPR050126">
    <property type="entry name" value="Ap4A_hydrolase"/>
</dbReference>
<gene>
    <name evidence="3" type="ORF">KDI_29630</name>
</gene>
<comment type="caution">
    <text evidence="3">The sequence shown here is derived from an EMBL/GenBank/DDBJ whole genome shotgun (WGS) entry which is preliminary data.</text>
</comment>
<keyword evidence="4" id="KW-1185">Reference proteome</keyword>
<dbReference type="Gene3D" id="3.60.21.10">
    <property type="match status" value="1"/>
</dbReference>
<dbReference type="Gene3D" id="3.40.50.300">
    <property type="entry name" value="P-loop containing nucleotide triphosphate hydrolases"/>
    <property type="match status" value="1"/>
</dbReference>
<dbReference type="SUPFAM" id="SSF56300">
    <property type="entry name" value="Metallo-dependent phosphatases"/>
    <property type="match status" value="1"/>
</dbReference>
<dbReference type="Gene3D" id="3.30.470.30">
    <property type="entry name" value="DNA ligase/mRNA capping enzyme"/>
    <property type="match status" value="1"/>
</dbReference>
<dbReference type="SUPFAM" id="SSF52540">
    <property type="entry name" value="P-loop containing nucleoside triphosphate hydrolases"/>
    <property type="match status" value="1"/>
</dbReference>
<evidence type="ECO:0000259" key="1">
    <source>
        <dbReference type="Pfam" id="PF00149"/>
    </source>
</evidence>
<dbReference type="InterPro" id="IPR027417">
    <property type="entry name" value="P-loop_NTPase"/>
</dbReference>
<dbReference type="PANTHER" id="PTHR42850:SF7">
    <property type="entry name" value="BIS(5'-NUCLEOSYL)-TETRAPHOSPHATASE PRPE [ASYMMETRICAL]"/>
    <property type="match status" value="1"/>
</dbReference>
<dbReference type="Pfam" id="PF16542">
    <property type="entry name" value="PNKP_ligase"/>
    <property type="match status" value="1"/>
</dbReference>
<dbReference type="GO" id="GO:0016301">
    <property type="term" value="F:kinase activity"/>
    <property type="evidence" value="ECO:0007669"/>
    <property type="project" value="UniProtKB-KW"/>
</dbReference>
<dbReference type="Proteomes" id="UP000322530">
    <property type="component" value="Unassembled WGS sequence"/>
</dbReference>
<evidence type="ECO:0000313" key="4">
    <source>
        <dbReference type="Proteomes" id="UP000322530"/>
    </source>
</evidence>
<proteinExistence type="predicted"/>
<dbReference type="InterPro" id="IPR041780">
    <property type="entry name" value="MPP_PrpE-like"/>
</dbReference>
<dbReference type="SUPFAM" id="SSF56091">
    <property type="entry name" value="DNA ligase/mRNA capping enzyme, catalytic domain"/>
    <property type="match status" value="1"/>
</dbReference>
<name>A0A5A5TEG0_9CHLR</name>
<reference evidence="3 4" key="1">
    <citation type="submission" date="2019-01" db="EMBL/GenBank/DDBJ databases">
        <title>Draft genome sequence of Dictyobacter sp. Uno17.</title>
        <authorList>
            <person name="Wang C.M."/>
            <person name="Zheng Y."/>
            <person name="Sakai Y."/>
            <person name="Abe K."/>
            <person name="Yokota A."/>
            <person name="Yabe S."/>
        </authorList>
    </citation>
    <scope>NUCLEOTIDE SEQUENCE [LARGE SCALE GENOMIC DNA]</scope>
    <source>
        <strain evidence="3 4">Uno17</strain>
    </source>
</reference>
<accession>A0A5A5TEG0</accession>
<dbReference type="InterPro" id="IPR032380">
    <property type="entry name" value="PNKP_ligase_dom"/>
</dbReference>
<keyword evidence="3" id="KW-0808">Transferase</keyword>
<dbReference type="Pfam" id="PF13671">
    <property type="entry name" value="AAA_33"/>
    <property type="match status" value="1"/>
</dbReference>
<dbReference type="InterPro" id="IPR029052">
    <property type="entry name" value="Metallo-depent_PP-like"/>
</dbReference>
<organism evidence="3 4">
    <name type="scientific">Dictyobacter arantiisoli</name>
    <dbReference type="NCBI Taxonomy" id="2014874"/>
    <lineage>
        <taxon>Bacteria</taxon>
        <taxon>Bacillati</taxon>
        <taxon>Chloroflexota</taxon>
        <taxon>Ktedonobacteria</taxon>
        <taxon>Ktedonobacterales</taxon>
        <taxon>Dictyobacteraceae</taxon>
        <taxon>Dictyobacter</taxon>
    </lineage>
</organism>
<feature type="domain" description="Calcineurin-like phosphoesterase" evidence="1">
    <location>
        <begin position="181"/>
        <end position="378"/>
    </location>
</feature>
<evidence type="ECO:0000313" key="3">
    <source>
        <dbReference type="EMBL" id="GCF09399.1"/>
    </source>
</evidence>
<keyword evidence="3" id="KW-0418">Kinase</keyword>
<dbReference type="Pfam" id="PF00149">
    <property type="entry name" value="Metallophos"/>
    <property type="match status" value="1"/>
</dbReference>
<dbReference type="PANTHER" id="PTHR42850">
    <property type="entry name" value="METALLOPHOSPHOESTERASE"/>
    <property type="match status" value="1"/>
</dbReference>
<dbReference type="OrthoDB" id="9779903at2"/>
<dbReference type="InterPro" id="IPR004843">
    <property type="entry name" value="Calcineurin-like_PHP"/>
</dbReference>
<evidence type="ECO:0000259" key="2">
    <source>
        <dbReference type="Pfam" id="PF16542"/>
    </source>
</evidence>
<feature type="domain" description="Polynucleotide kinase-phosphatase ligase" evidence="2">
    <location>
        <begin position="472"/>
        <end position="849"/>
    </location>
</feature>
<dbReference type="CDD" id="cd07423">
    <property type="entry name" value="MPP_Prp_like"/>
    <property type="match status" value="1"/>
</dbReference>
<protein>
    <submittedName>
        <fullName evidence="3">Polynucleotide kinase-phosphatase</fullName>
    </submittedName>
</protein>
<dbReference type="GO" id="GO:0005737">
    <property type="term" value="C:cytoplasm"/>
    <property type="evidence" value="ECO:0007669"/>
    <property type="project" value="TreeGrafter"/>
</dbReference>
<sequence>MKITVPELSLVILIGPSGSGKSTFARTHFKATEVLSSDVCRGLVSDDENDQSATPDAFAVLNFIAAKRLAAGRLTVIDATNVQPEDRKRLLTLAKQYHCLATTIVFNLPEKLCHERNRERSDRQFGPHVVRNQILHLRRSLRLLKSEGFHHIYVLSSPEQVAEVEIEREPLWSNLKSEHGPFDLIGDIHGCFVEVRALLQQLGYTLSIQEQDEPRYQLTHPEGRKVIFLGDLVDRGPATPEVLRLVMDTVAAGTALCVPGNHDIKLLRKLKGKDVTLKYGIVESLEQLAQEPVSFTKRVIAFLDSLTSHYVLDNGALVVAHAGLLESMHGRGSRAVREFCLYGETTGETDEFGLPVRYNWASDYRGRAMVVYGHTPIPQPTWLNNTINIDTGCVFGGHLTALRYPEKQLVAVPAQRVYADPIRPLAVNSEPATLTAQQQHDDILDVADVTGKMLVNTRLRQQITIREENSIAALEVMSRFATNPKWLIYLPPTMSPSETSQAPGLLEYPEEAFAYYRAEGIKQVICEVKHMGSRAVVIVCRDEQAAQRRFGVIGEGIGICYTRTGRRFFDDLELEKVLLQRVHAALDATNFWERLQTDWVCLDCELLPWSVKAQSLVLKQYAAVGAASRVSLDQAVSALTQASQQGIDVTEVLQTYQQHQTLAQRYVEAYRQYCWPVASVDDLKLAPFHLLATEGQVHIDKDHHWHMETLAEICRADERLLLATPYLTVEVDDPASVRNGIEWWQHVTSHGGEGMVVKPLDFIANGKHGILQPAVKCRGAEYLRIIYGPEYDVPENLTRLRWRKLSAKRSLALREFALGIEALERFVQREPLRRVHECVFGVLALESEPVDPRL</sequence>